<protein>
    <submittedName>
        <fullName evidence="1">Uncharacterized protein</fullName>
    </submittedName>
</protein>
<dbReference type="EMBL" id="KI292828">
    <property type="protein sequence ID" value="ESA05592.1"/>
    <property type="molecule type" value="Genomic_DNA"/>
</dbReference>
<gene>
    <name evidence="1" type="ORF">GLOINDRAFT_35343</name>
</gene>
<accession>U9TDU3</accession>
<dbReference type="AlphaFoldDB" id="U9TDU3"/>
<reference evidence="1" key="1">
    <citation type="submission" date="2013-07" db="EMBL/GenBank/DDBJ databases">
        <title>The genome of an arbuscular mycorrhizal fungus provides insights into the evolution of the oldest plant symbiosis.</title>
        <authorList>
            <consortium name="DOE Joint Genome Institute"/>
            <person name="Tisserant E."/>
            <person name="Malbreil M."/>
            <person name="Kuo A."/>
            <person name="Kohler A."/>
            <person name="Symeonidi A."/>
            <person name="Balestrini R."/>
            <person name="Charron P."/>
            <person name="Duensing N."/>
            <person name="Frei-dit-Frey N."/>
            <person name="Gianinazzi-Pearson V."/>
            <person name="Gilbert B."/>
            <person name="Handa Y."/>
            <person name="Hijri M."/>
            <person name="Kaul R."/>
            <person name="Kawaguchi M."/>
            <person name="Krajinski F."/>
            <person name="Lammers P."/>
            <person name="Lapierre D."/>
            <person name="Masclaux F.G."/>
            <person name="Murat C."/>
            <person name="Morin E."/>
            <person name="Ndikumana S."/>
            <person name="Pagni M."/>
            <person name="Petitpierre D."/>
            <person name="Requena N."/>
            <person name="Rosikiewicz P."/>
            <person name="Riley R."/>
            <person name="Saito K."/>
            <person name="San Clemente H."/>
            <person name="Shapiro H."/>
            <person name="van Tuinen D."/>
            <person name="Becard G."/>
            <person name="Bonfante P."/>
            <person name="Paszkowski U."/>
            <person name="Shachar-Hill Y."/>
            <person name="Young J.P."/>
            <person name="Sanders I.R."/>
            <person name="Henrissat B."/>
            <person name="Rensing S.A."/>
            <person name="Grigoriev I.V."/>
            <person name="Corradi N."/>
            <person name="Roux C."/>
            <person name="Martin F."/>
        </authorList>
    </citation>
    <scope>NUCLEOTIDE SEQUENCE</scope>
    <source>
        <strain evidence="1">DAOM 197198</strain>
    </source>
</reference>
<organism evidence="1">
    <name type="scientific">Rhizophagus irregularis (strain DAOM 181602 / DAOM 197198 / MUCL 43194)</name>
    <name type="common">Arbuscular mycorrhizal fungus</name>
    <name type="synonym">Glomus intraradices</name>
    <dbReference type="NCBI Taxonomy" id="747089"/>
    <lineage>
        <taxon>Eukaryota</taxon>
        <taxon>Fungi</taxon>
        <taxon>Fungi incertae sedis</taxon>
        <taxon>Mucoromycota</taxon>
        <taxon>Glomeromycotina</taxon>
        <taxon>Glomeromycetes</taxon>
        <taxon>Glomerales</taxon>
        <taxon>Glomeraceae</taxon>
        <taxon>Rhizophagus</taxon>
    </lineage>
</organism>
<evidence type="ECO:0000313" key="1">
    <source>
        <dbReference type="EMBL" id="ESA05592.1"/>
    </source>
</evidence>
<sequence>MAMNKVLEKDERILLLIKFKMVISTISLEVEERNTLKGRNVLTWQTFVLLPIKCGNQNLNMKAKYKSKEWIAAILIGCKNVNGMQSGS</sequence>
<name>U9TDU3_RHIID</name>
<proteinExistence type="predicted"/>
<dbReference type="HOGENOM" id="CLU_2470233_0_0_1"/>